<protein>
    <submittedName>
        <fullName evidence="7">Cystathionine gamma-synthase</fullName>
    </submittedName>
</protein>
<dbReference type="CDD" id="cd00614">
    <property type="entry name" value="CGS_like"/>
    <property type="match status" value="1"/>
</dbReference>
<keyword evidence="8" id="KW-1185">Reference proteome</keyword>
<name>A0A7K1LH93_9MICC</name>
<proteinExistence type="inferred from homology"/>
<dbReference type="GO" id="GO:0019346">
    <property type="term" value="P:transsulfuration"/>
    <property type="evidence" value="ECO:0007669"/>
    <property type="project" value="InterPro"/>
</dbReference>
<evidence type="ECO:0000256" key="6">
    <source>
        <dbReference type="SAM" id="MobiDB-lite"/>
    </source>
</evidence>
<dbReference type="OrthoDB" id="9780685at2"/>
<comment type="caution">
    <text evidence="7">The sequence shown here is derived from an EMBL/GenBank/DDBJ whole genome shotgun (WGS) entry which is preliminary data.</text>
</comment>
<dbReference type="Gene3D" id="3.90.1150.10">
    <property type="entry name" value="Aspartate Aminotransferase, domain 1"/>
    <property type="match status" value="1"/>
</dbReference>
<evidence type="ECO:0000256" key="5">
    <source>
        <dbReference type="RuleBase" id="RU362118"/>
    </source>
</evidence>
<evidence type="ECO:0000256" key="4">
    <source>
        <dbReference type="PIRSR" id="PIRSR001434-2"/>
    </source>
</evidence>
<dbReference type="Gene3D" id="3.40.640.10">
    <property type="entry name" value="Type I PLP-dependent aspartate aminotransferase-like (Major domain)"/>
    <property type="match status" value="1"/>
</dbReference>
<keyword evidence="3 4" id="KW-0663">Pyridoxal phosphate</keyword>
<dbReference type="SUPFAM" id="SSF53383">
    <property type="entry name" value="PLP-dependent transferases"/>
    <property type="match status" value="1"/>
</dbReference>
<dbReference type="Pfam" id="PF01053">
    <property type="entry name" value="Cys_Met_Meta_PP"/>
    <property type="match status" value="1"/>
</dbReference>
<dbReference type="PROSITE" id="PS00868">
    <property type="entry name" value="CYS_MET_METAB_PP"/>
    <property type="match status" value="1"/>
</dbReference>
<gene>
    <name evidence="7" type="ORF">GMA10_04910</name>
</gene>
<dbReference type="RefSeq" id="WP_129315122.1">
    <property type="nucleotide sequence ID" value="NZ_NOIQ01000004.1"/>
</dbReference>
<feature type="modified residue" description="N6-(pyridoxal phosphate)lysine" evidence="4">
    <location>
        <position position="246"/>
    </location>
</feature>
<dbReference type="GO" id="GO:0030170">
    <property type="term" value="F:pyridoxal phosphate binding"/>
    <property type="evidence" value="ECO:0007669"/>
    <property type="project" value="InterPro"/>
</dbReference>
<comment type="similarity">
    <text evidence="2 5">Belongs to the trans-sulfuration enzymes family.</text>
</comment>
<accession>A0A7K1LH93</accession>
<dbReference type="AlphaFoldDB" id="A0A7K1LH93"/>
<evidence type="ECO:0000256" key="2">
    <source>
        <dbReference type="ARBA" id="ARBA00009077"/>
    </source>
</evidence>
<dbReference type="GO" id="GO:0005737">
    <property type="term" value="C:cytoplasm"/>
    <property type="evidence" value="ECO:0007669"/>
    <property type="project" value="TreeGrafter"/>
</dbReference>
<dbReference type="InterPro" id="IPR000277">
    <property type="entry name" value="Cys/Met-Metab_PyrdxlP-dep_enz"/>
</dbReference>
<dbReference type="PANTHER" id="PTHR11808">
    <property type="entry name" value="TRANS-SULFURATION ENZYME FAMILY MEMBER"/>
    <property type="match status" value="1"/>
</dbReference>
<evidence type="ECO:0000256" key="1">
    <source>
        <dbReference type="ARBA" id="ARBA00001933"/>
    </source>
</evidence>
<feature type="region of interest" description="Disordered" evidence="6">
    <location>
        <begin position="1"/>
        <end position="39"/>
    </location>
</feature>
<feature type="compositionally biased region" description="Basic and acidic residues" evidence="6">
    <location>
        <begin position="8"/>
        <end position="31"/>
    </location>
</feature>
<dbReference type="GO" id="GO:0019343">
    <property type="term" value="P:cysteine biosynthetic process via cystathionine"/>
    <property type="evidence" value="ECO:0007669"/>
    <property type="project" value="TreeGrafter"/>
</dbReference>
<dbReference type="InterPro" id="IPR054542">
    <property type="entry name" value="Cys_met_metab_PP"/>
</dbReference>
<evidence type="ECO:0000313" key="7">
    <source>
        <dbReference type="EMBL" id="MUN54556.1"/>
    </source>
</evidence>
<reference evidence="7 8" key="1">
    <citation type="submission" date="2019-12" db="EMBL/GenBank/DDBJ databases">
        <authorList>
            <person name="Li J."/>
            <person name="Shi Y."/>
            <person name="Xu G."/>
            <person name="Xiao D."/>
            <person name="Ran X."/>
        </authorList>
    </citation>
    <scope>NUCLEOTIDE SEQUENCE [LARGE SCALE GENOMIC DNA]</scope>
    <source>
        <strain evidence="7 8">JCM 15915</strain>
    </source>
</reference>
<dbReference type="EMBL" id="WOGT01000002">
    <property type="protein sequence ID" value="MUN54556.1"/>
    <property type="molecule type" value="Genomic_DNA"/>
</dbReference>
<dbReference type="PIRSF" id="PIRSF001434">
    <property type="entry name" value="CGS"/>
    <property type="match status" value="1"/>
</dbReference>
<dbReference type="Proteomes" id="UP000462152">
    <property type="component" value="Unassembled WGS sequence"/>
</dbReference>
<evidence type="ECO:0000313" key="8">
    <source>
        <dbReference type="Proteomes" id="UP000462152"/>
    </source>
</evidence>
<dbReference type="InterPro" id="IPR015422">
    <property type="entry name" value="PyrdxlP-dep_Trfase_small"/>
</dbReference>
<dbReference type="InterPro" id="IPR015424">
    <property type="entry name" value="PyrdxlP-dep_Trfase"/>
</dbReference>
<organism evidence="7 8">
    <name type="scientific">Rothia koreensis</name>
    <dbReference type="NCBI Taxonomy" id="592378"/>
    <lineage>
        <taxon>Bacteria</taxon>
        <taxon>Bacillati</taxon>
        <taxon>Actinomycetota</taxon>
        <taxon>Actinomycetes</taxon>
        <taxon>Micrococcales</taxon>
        <taxon>Micrococcaceae</taxon>
        <taxon>Rothia</taxon>
    </lineage>
</organism>
<sequence>MQQNSSDIHGRKGHEPDEIVAEEARAEHQGTDADSPWSRETLVVSAGRPEREHDAPVNSPIVLSSTFHGAGPILPEDRAYGRFTNPTWEDLEQVLSSLEGSELPALLFGSGMGAVAGVVGQVPVGSVIVMPEHTYLGSMSLVRQMERRGVCTLVEVAIEDTDRVIEVLTEQARSLPEPAPGAEAPYVLFWLESPTNPMLEVADLPTLLAAARGLGIRTAVDNTFATPLVQRPLEWGADFVVHSATKYLAGHSDVVMGAVVTRDPALREATLAQRSLGGAIAGPVEAWLALRGLRTLSLRIRQSSASAQVLAERLRDHPAVAEVRYPGLPEDRGHDRAKAQMSNFGSVLSATLNADAETTQRVVEALRLWTPATSLGGVESLVERRRRHSNEAPSVSEALLRLSVGIEDVEDLWSDLSQALDHVEKR</sequence>
<dbReference type="PANTHER" id="PTHR11808:SF85">
    <property type="entry name" value="CYSTATHIONINE GAMMA-LYASE-RELATED"/>
    <property type="match status" value="1"/>
</dbReference>
<evidence type="ECO:0000256" key="3">
    <source>
        <dbReference type="ARBA" id="ARBA00022898"/>
    </source>
</evidence>
<dbReference type="InterPro" id="IPR015421">
    <property type="entry name" value="PyrdxlP-dep_Trfase_major"/>
</dbReference>
<comment type="cofactor">
    <cofactor evidence="1 5">
        <name>pyridoxal 5'-phosphate</name>
        <dbReference type="ChEBI" id="CHEBI:597326"/>
    </cofactor>
</comment>
<dbReference type="GO" id="GO:0004123">
    <property type="term" value="F:cystathionine gamma-lyase activity"/>
    <property type="evidence" value="ECO:0007669"/>
    <property type="project" value="TreeGrafter"/>
</dbReference>